<dbReference type="RefSeq" id="WP_345042308.1">
    <property type="nucleotide sequence ID" value="NZ_BAAAYL010000001.1"/>
</dbReference>
<feature type="compositionally biased region" description="Acidic residues" evidence="1">
    <location>
        <begin position="35"/>
        <end position="47"/>
    </location>
</feature>
<dbReference type="EMBL" id="BAAAYL010000001">
    <property type="protein sequence ID" value="GAA3377662.1"/>
    <property type="molecule type" value="Genomic_DNA"/>
</dbReference>
<proteinExistence type="predicted"/>
<feature type="region of interest" description="Disordered" evidence="1">
    <location>
        <begin position="1"/>
        <end position="85"/>
    </location>
</feature>
<gene>
    <name evidence="2" type="ORF">GCM10020367_54210</name>
</gene>
<feature type="compositionally biased region" description="Basic and acidic residues" evidence="1">
    <location>
        <begin position="1"/>
        <end position="20"/>
    </location>
</feature>
<accession>A0ABP6SIQ2</accession>
<evidence type="ECO:0000256" key="1">
    <source>
        <dbReference type="SAM" id="MobiDB-lite"/>
    </source>
</evidence>
<organism evidence="2 3">
    <name type="scientific">Streptomyces sannanensis</name>
    <dbReference type="NCBI Taxonomy" id="285536"/>
    <lineage>
        <taxon>Bacteria</taxon>
        <taxon>Bacillati</taxon>
        <taxon>Actinomycetota</taxon>
        <taxon>Actinomycetes</taxon>
        <taxon>Kitasatosporales</taxon>
        <taxon>Streptomycetaceae</taxon>
        <taxon>Streptomyces</taxon>
    </lineage>
</organism>
<reference evidence="3" key="1">
    <citation type="journal article" date="2019" name="Int. J. Syst. Evol. Microbiol.">
        <title>The Global Catalogue of Microorganisms (GCM) 10K type strain sequencing project: providing services to taxonomists for standard genome sequencing and annotation.</title>
        <authorList>
            <consortium name="The Broad Institute Genomics Platform"/>
            <consortium name="The Broad Institute Genome Sequencing Center for Infectious Disease"/>
            <person name="Wu L."/>
            <person name="Ma J."/>
        </authorList>
    </citation>
    <scope>NUCLEOTIDE SEQUENCE [LARGE SCALE GENOMIC DNA]</scope>
    <source>
        <strain evidence="3">JCM 9651</strain>
    </source>
</reference>
<keyword evidence="3" id="KW-1185">Reference proteome</keyword>
<dbReference type="InterPro" id="IPR021527">
    <property type="entry name" value="DUF2795"/>
</dbReference>
<dbReference type="Proteomes" id="UP001499990">
    <property type="component" value="Unassembled WGS sequence"/>
</dbReference>
<dbReference type="Pfam" id="PF11387">
    <property type="entry name" value="DUF2795"/>
    <property type="match status" value="1"/>
</dbReference>
<evidence type="ECO:0000313" key="3">
    <source>
        <dbReference type="Proteomes" id="UP001499990"/>
    </source>
</evidence>
<evidence type="ECO:0000313" key="2">
    <source>
        <dbReference type="EMBL" id="GAA3377662.1"/>
    </source>
</evidence>
<evidence type="ECO:0008006" key="4">
    <source>
        <dbReference type="Google" id="ProtNLM"/>
    </source>
</evidence>
<comment type="caution">
    <text evidence="2">The sequence shown here is derived from an EMBL/GenBank/DDBJ whole genome shotgun (WGS) entry which is preliminary data.</text>
</comment>
<name>A0ABP6SIQ2_9ACTN</name>
<sequence length="131" mass="14627">MQRGSDRLSRYKDEARKHELQALLHAGHPTRDAEWYDPEPPADDDPEPANRSAPPRGAGSGAFEQLRSELGRHLGRTPFPARSNDVVRTLRERHAPDRLVEQVEARLPADGRYSTVADVTRAVSREPGGPF</sequence>
<protein>
    <recommendedName>
        <fullName evidence="4">DUF2795 domain-containing protein</fullName>
    </recommendedName>
</protein>